<reference evidence="3" key="1">
    <citation type="submission" date="2024-04" db="EMBL/GenBank/DDBJ databases">
        <title>Salinicola lusitanus LLJ914,a marine bacterium isolated from the Okinawa Trough.</title>
        <authorList>
            <person name="Li J."/>
        </authorList>
    </citation>
    <scope>NUCLEOTIDE SEQUENCE [LARGE SCALE GENOMIC DNA]</scope>
</reference>
<name>A0AAW0Q1I9_9GOBI</name>
<evidence type="ECO:0000256" key="1">
    <source>
        <dbReference type="SAM" id="MobiDB-lite"/>
    </source>
</evidence>
<dbReference type="AlphaFoldDB" id="A0AAW0Q1I9"/>
<feature type="compositionally biased region" description="Basic residues" evidence="1">
    <location>
        <begin position="206"/>
        <end position="217"/>
    </location>
</feature>
<comment type="caution">
    <text evidence="2">The sequence shown here is derived from an EMBL/GenBank/DDBJ whole genome shotgun (WGS) entry which is preliminary data.</text>
</comment>
<evidence type="ECO:0000313" key="3">
    <source>
        <dbReference type="Proteomes" id="UP001460270"/>
    </source>
</evidence>
<feature type="region of interest" description="Disordered" evidence="1">
    <location>
        <begin position="199"/>
        <end position="219"/>
    </location>
</feature>
<accession>A0AAW0Q1I9</accession>
<dbReference type="Proteomes" id="UP001460270">
    <property type="component" value="Unassembled WGS sequence"/>
</dbReference>
<protein>
    <submittedName>
        <fullName evidence="2">Uncharacterized protein</fullName>
    </submittedName>
</protein>
<keyword evidence="3" id="KW-1185">Reference proteome</keyword>
<organism evidence="2 3">
    <name type="scientific">Mugilogobius chulae</name>
    <name type="common">yellowstripe goby</name>
    <dbReference type="NCBI Taxonomy" id="88201"/>
    <lineage>
        <taxon>Eukaryota</taxon>
        <taxon>Metazoa</taxon>
        <taxon>Chordata</taxon>
        <taxon>Craniata</taxon>
        <taxon>Vertebrata</taxon>
        <taxon>Euteleostomi</taxon>
        <taxon>Actinopterygii</taxon>
        <taxon>Neopterygii</taxon>
        <taxon>Teleostei</taxon>
        <taxon>Neoteleostei</taxon>
        <taxon>Acanthomorphata</taxon>
        <taxon>Gobiaria</taxon>
        <taxon>Gobiiformes</taxon>
        <taxon>Gobioidei</taxon>
        <taxon>Gobiidae</taxon>
        <taxon>Gobionellinae</taxon>
        <taxon>Mugilogobius</taxon>
    </lineage>
</organism>
<sequence length="230" mass="25604">MSAKHFTQSVSSLSLFASLSFSLSLFLSLTYEHSLSHSLHLLELLWPCRSPRNSQSTAVYPPGNAADASPHLVDRGNTHRRREDECWDKCELTLLSVVSFLVQRVSVLWGSTGDCRVKGQGEDKMEMDSVGACGDKGLCAVCVRSQLQRTFITERAGSVSVFSFHAPIYAALVSKRPAPSPVRQKALLGVEESSYLPSSWASRRERPGRKKQGKNRVCHQQLKRVAWQQD</sequence>
<dbReference type="EMBL" id="JBBPFD010000001">
    <property type="protein sequence ID" value="KAK7945616.1"/>
    <property type="molecule type" value="Genomic_DNA"/>
</dbReference>
<gene>
    <name evidence="2" type="ORF">WMY93_001344</name>
</gene>
<proteinExistence type="predicted"/>
<evidence type="ECO:0000313" key="2">
    <source>
        <dbReference type="EMBL" id="KAK7945616.1"/>
    </source>
</evidence>